<dbReference type="Proteomes" id="UP000838748">
    <property type="component" value="Unassembled WGS sequence"/>
</dbReference>
<organism evidence="3 4">
    <name type="scientific">Vibrio marisflavi CECT 7928</name>
    <dbReference type="NCBI Taxonomy" id="634439"/>
    <lineage>
        <taxon>Bacteria</taxon>
        <taxon>Pseudomonadati</taxon>
        <taxon>Pseudomonadota</taxon>
        <taxon>Gammaproteobacteria</taxon>
        <taxon>Vibrionales</taxon>
        <taxon>Vibrionaceae</taxon>
        <taxon>Vibrio</taxon>
    </lineage>
</organism>
<protein>
    <recommendedName>
        <fullName evidence="5">SCO family protein</fullName>
    </recommendedName>
</protein>
<sequence>MDLSIKSRWGQTLFGGSILAIVMVFIILIGTMPIVSNKTVAGDFLSNNSASKAIVFFGFPGCSDICPLTLATISQTIQQLQTQPQVIFVDIDPNSSPSLSQQYAQQFHPSFVGHHISMTNSEKMKSQFGLNISQHGELIKHQGRTYVLEQREGRWQIVKAYNPNTFSVQALLEEVHL</sequence>
<evidence type="ECO:0000256" key="1">
    <source>
        <dbReference type="ARBA" id="ARBA00010996"/>
    </source>
</evidence>
<keyword evidence="4" id="KW-1185">Reference proteome</keyword>
<dbReference type="InterPro" id="IPR036249">
    <property type="entry name" value="Thioredoxin-like_sf"/>
</dbReference>
<feature type="transmembrane region" description="Helical" evidence="2">
    <location>
        <begin position="12"/>
        <end position="35"/>
    </location>
</feature>
<keyword evidence="2" id="KW-0812">Transmembrane</keyword>
<proteinExistence type="inferred from homology"/>
<dbReference type="Gene3D" id="3.40.30.10">
    <property type="entry name" value="Glutaredoxin"/>
    <property type="match status" value="1"/>
</dbReference>
<evidence type="ECO:0000313" key="3">
    <source>
        <dbReference type="EMBL" id="CAH0537815.1"/>
    </source>
</evidence>
<dbReference type="Pfam" id="PF02630">
    <property type="entry name" value="SCO1-SenC"/>
    <property type="match status" value="1"/>
</dbReference>
<dbReference type="SUPFAM" id="SSF52833">
    <property type="entry name" value="Thioredoxin-like"/>
    <property type="match status" value="1"/>
</dbReference>
<evidence type="ECO:0000256" key="2">
    <source>
        <dbReference type="SAM" id="Phobius"/>
    </source>
</evidence>
<dbReference type="PANTHER" id="PTHR12151:SF25">
    <property type="entry name" value="LINALOOL DEHYDRATASE_ISOMERASE DOMAIN-CONTAINING PROTEIN"/>
    <property type="match status" value="1"/>
</dbReference>
<keyword evidence="2" id="KW-0472">Membrane</keyword>
<accession>A0ABN8E633</accession>
<name>A0ABN8E633_9VIBR</name>
<keyword evidence="2" id="KW-1133">Transmembrane helix</keyword>
<comment type="similarity">
    <text evidence="1">Belongs to the SCO1/2 family.</text>
</comment>
<reference evidence="3" key="1">
    <citation type="submission" date="2021-11" db="EMBL/GenBank/DDBJ databases">
        <authorList>
            <person name="Rodrigo-Torres L."/>
            <person name="Arahal R. D."/>
            <person name="Lucena T."/>
        </authorList>
    </citation>
    <scope>NUCLEOTIDE SEQUENCE</scope>
    <source>
        <strain evidence="3">CECT 7928</strain>
    </source>
</reference>
<dbReference type="RefSeq" id="WP_237360701.1">
    <property type="nucleotide sequence ID" value="NZ_CAKLDM010000001.1"/>
</dbReference>
<dbReference type="PANTHER" id="PTHR12151">
    <property type="entry name" value="ELECTRON TRANSPORT PROTIN SCO1/SENC FAMILY MEMBER"/>
    <property type="match status" value="1"/>
</dbReference>
<evidence type="ECO:0000313" key="4">
    <source>
        <dbReference type="Proteomes" id="UP000838748"/>
    </source>
</evidence>
<comment type="caution">
    <text evidence="3">The sequence shown here is derived from an EMBL/GenBank/DDBJ whole genome shotgun (WGS) entry which is preliminary data.</text>
</comment>
<dbReference type="EMBL" id="CAKLDM010000001">
    <property type="protein sequence ID" value="CAH0537815.1"/>
    <property type="molecule type" value="Genomic_DNA"/>
</dbReference>
<gene>
    <name evidence="3" type="ORF">VMF7928_01368</name>
</gene>
<evidence type="ECO:0008006" key="5">
    <source>
        <dbReference type="Google" id="ProtNLM"/>
    </source>
</evidence>
<dbReference type="InterPro" id="IPR003782">
    <property type="entry name" value="SCO1/SenC"/>
</dbReference>